<evidence type="ECO:0000313" key="1">
    <source>
        <dbReference type="EMBL" id="SMO49648.1"/>
    </source>
</evidence>
<name>A0A521BR57_SACCC</name>
<dbReference type="AlphaFoldDB" id="A0A521BR57"/>
<protein>
    <submittedName>
        <fullName evidence="1">Uncharacterized protein</fullName>
    </submittedName>
</protein>
<keyword evidence="2" id="KW-1185">Reference proteome</keyword>
<proteinExistence type="predicted"/>
<accession>A0A521BR57</accession>
<sequence length="70" mass="8037">MYSYCFGSRYFLLQTIMPAFELHAKVEACLAGAGWNGFAPFSGRPEIRYKKQSHENITLSNPLFLYYFGS</sequence>
<gene>
    <name evidence="1" type="ORF">SAMN06265379_10215</name>
</gene>
<organism evidence="1 2">
    <name type="scientific">Saccharicrinis carchari</name>
    <dbReference type="NCBI Taxonomy" id="1168039"/>
    <lineage>
        <taxon>Bacteria</taxon>
        <taxon>Pseudomonadati</taxon>
        <taxon>Bacteroidota</taxon>
        <taxon>Bacteroidia</taxon>
        <taxon>Marinilabiliales</taxon>
        <taxon>Marinilabiliaceae</taxon>
        <taxon>Saccharicrinis</taxon>
    </lineage>
</organism>
<dbReference type="EMBL" id="FXTB01000002">
    <property type="protein sequence ID" value="SMO49648.1"/>
    <property type="molecule type" value="Genomic_DNA"/>
</dbReference>
<evidence type="ECO:0000313" key="2">
    <source>
        <dbReference type="Proteomes" id="UP000319040"/>
    </source>
</evidence>
<reference evidence="1 2" key="1">
    <citation type="submission" date="2017-05" db="EMBL/GenBank/DDBJ databases">
        <authorList>
            <person name="Varghese N."/>
            <person name="Submissions S."/>
        </authorList>
    </citation>
    <scope>NUCLEOTIDE SEQUENCE [LARGE SCALE GENOMIC DNA]</scope>
    <source>
        <strain evidence="1 2">DSM 27040</strain>
    </source>
</reference>
<dbReference type="Proteomes" id="UP000319040">
    <property type="component" value="Unassembled WGS sequence"/>
</dbReference>